<dbReference type="PANTHER" id="PTHR37544:SF1">
    <property type="entry name" value="PHOSPHORIBOSYLAMINOIMIDAZOLE-SUCCINOCARBOXAMIDE SYNTHASE"/>
    <property type="match status" value="1"/>
</dbReference>
<dbReference type="PANTHER" id="PTHR37544">
    <property type="entry name" value="SPRAY-RELATED"/>
    <property type="match status" value="1"/>
</dbReference>
<dbReference type="InterPro" id="IPR021840">
    <property type="entry name" value="DUF3433"/>
</dbReference>
<feature type="transmembrane region" description="Helical" evidence="2">
    <location>
        <begin position="691"/>
        <end position="708"/>
    </location>
</feature>
<feature type="transmembrane region" description="Helical" evidence="2">
    <location>
        <begin position="793"/>
        <end position="816"/>
    </location>
</feature>
<keyword evidence="4" id="KW-1185">Reference proteome</keyword>
<feature type="transmembrane region" description="Helical" evidence="2">
    <location>
        <begin position="1159"/>
        <end position="1178"/>
    </location>
</feature>
<feature type="region of interest" description="Disordered" evidence="1">
    <location>
        <begin position="663"/>
        <end position="682"/>
    </location>
</feature>
<name>A0AA40F139_9PEZI</name>
<comment type="caution">
    <text evidence="3">The sequence shown here is derived from an EMBL/GenBank/DDBJ whole genome shotgun (WGS) entry which is preliminary data.</text>
</comment>
<proteinExistence type="predicted"/>
<dbReference type="EMBL" id="JAUKUD010000003">
    <property type="protein sequence ID" value="KAK0749049.1"/>
    <property type="molecule type" value="Genomic_DNA"/>
</dbReference>
<keyword evidence="2" id="KW-0812">Transmembrane</keyword>
<dbReference type="Pfam" id="PF11915">
    <property type="entry name" value="DUF3433"/>
    <property type="match status" value="2"/>
</dbReference>
<organism evidence="3 4">
    <name type="scientific">Schizothecium vesticola</name>
    <dbReference type="NCBI Taxonomy" id="314040"/>
    <lineage>
        <taxon>Eukaryota</taxon>
        <taxon>Fungi</taxon>
        <taxon>Dikarya</taxon>
        <taxon>Ascomycota</taxon>
        <taxon>Pezizomycotina</taxon>
        <taxon>Sordariomycetes</taxon>
        <taxon>Sordariomycetidae</taxon>
        <taxon>Sordariales</taxon>
        <taxon>Schizotheciaceae</taxon>
        <taxon>Schizothecium</taxon>
    </lineage>
</organism>
<gene>
    <name evidence="3" type="ORF">B0T18DRAFT_427237</name>
</gene>
<evidence type="ECO:0000313" key="4">
    <source>
        <dbReference type="Proteomes" id="UP001172155"/>
    </source>
</evidence>
<feature type="compositionally biased region" description="Pro residues" evidence="1">
    <location>
        <begin position="44"/>
        <end position="59"/>
    </location>
</feature>
<feature type="compositionally biased region" description="Pro residues" evidence="1">
    <location>
        <begin position="17"/>
        <end position="26"/>
    </location>
</feature>
<feature type="transmembrane region" description="Helical" evidence="2">
    <location>
        <begin position="572"/>
        <end position="591"/>
    </location>
</feature>
<keyword evidence="2" id="KW-1133">Transmembrane helix</keyword>
<keyword evidence="2" id="KW-0472">Membrane</keyword>
<feature type="transmembrane region" description="Helical" evidence="2">
    <location>
        <begin position="128"/>
        <end position="146"/>
    </location>
</feature>
<accession>A0AA40F139</accession>
<protein>
    <submittedName>
        <fullName evidence="3">Uncharacterized protein</fullName>
    </submittedName>
</protein>
<feature type="transmembrane region" description="Helical" evidence="2">
    <location>
        <begin position="728"/>
        <end position="748"/>
    </location>
</feature>
<dbReference type="Proteomes" id="UP001172155">
    <property type="component" value="Unassembled WGS sequence"/>
</dbReference>
<evidence type="ECO:0000313" key="3">
    <source>
        <dbReference type="EMBL" id="KAK0749049.1"/>
    </source>
</evidence>
<feature type="region of interest" description="Disordered" evidence="1">
    <location>
        <begin position="1"/>
        <end position="64"/>
    </location>
</feature>
<feature type="transmembrane region" description="Helical" evidence="2">
    <location>
        <begin position="92"/>
        <end position="113"/>
    </location>
</feature>
<evidence type="ECO:0000256" key="1">
    <source>
        <dbReference type="SAM" id="MobiDB-lite"/>
    </source>
</evidence>
<evidence type="ECO:0000256" key="2">
    <source>
        <dbReference type="SAM" id="Phobius"/>
    </source>
</evidence>
<dbReference type="AlphaFoldDB" id="A0AA40F139"/>
<feature type="transmembrane region" description="Helical" evidence="2">
    <location>
        <begin position="195"/>
        <end position="222"/>
    </location>
</feature>
<reference evidence="3" key="1">
    <citation type="submission" date="2023-06" db="EMBL/GenBank/DDBJ databases">
        <title>Genome-scale phylogeny and comparative genomics of the fungal order Sordariales.</title>
        <authorList>
            <consortium name="Lawrence Berkeley National Laboratory"/>
            <person name="Hensen N."/>
            <person name="Bonometti L."/>
            <person name="Westerberg I."/>
            <person name="Brannstrom I.O."/>
            <person name="Guillou S."/>
            <person name="Cros-Aarteil S."/>
            <person name="Calhoun S."/>
            <person name="Haridas S."/>
            <person name="Kuo A."/>
            <person name="Mondo S."/>
            <person name="Pangilinan J."/>
            <person name="Riley R."/>
            <person name="LaButti K."/>
            <person name="Andreopoulos B."/>
            <person name="Lipzen A."/>
            <person name="Chen C."/>
            <person name="Yanf M."/>
            <person name="Daum C."/>
            <person name="Ng V."/>
            <person name="Clum A."/>
            <person name="Steindorff A."/>
            <person name="Ohm R."/>
            <person name="Martin F."/>
            <person name="Silar P."/>
            <person name="Natvig D."/>
            <person name="Lalanne C."/>
            <person name="Gautier V."/>
            <person name="Ament-velasquez S.L."/>
            <person name="Kruys A."/>
            <person name="Hutchinson M.I."/>
            <person name="Powell A.J."/>
            <person name="Barry K."/>
            <person name="Miller A.N."/>
            <person name="Grigoriev I.V."/>
            <person name="Debuchy R."/>
            <person name="Gladieux P."/>
            <person name="Thoren M.H."/>
            <person name="Johannesson H."/>
        </authorList>
    </citation>
    <scope>NUCLEOTIDE SEQUENCE</scope>
    <source>
        <strain evidence="3">SMH3187-1</strain>
    </source>
</reference>
<sequence>MPSEPPPYTSYSQAPAARPPSPPTPTWPTTQQWTGHRYQSVQHDPPPPPSPPSPSPPPVHRYTADPVETPATFLPIAPATLPWRPFYLRRTVLACCAVAFALILVAVEALLAFSNKHQGIGNGNSSQHYLWTFGPTAILTLVAAFWSRVEYQSKMVAPWIRMQRGPSQPKQGLLLDYLSDFQPWSIVKGFRNRDFVVSIATTISLLIKIMIIVSTGLISLSLTPVVDESFPMVLQDRFVDEPARLESAGPMAWYYMRGLIDGNLTYPEGYWSDYSFQSVRKAEFPSAAQTRVVVDGLKNDLECLPATAVLTGAHPPDPRNGTWTANVTVTAPGCKMDNLRLASPSMSGNLEKETVQFARLVVTQCDGTDNDEGKRIFVMVGNLTYVRDMSHSFPTYNGQGKAYDYFATLHQSSQFVCIPTYHISQVEVVSNGTQTISVMPVPDAPKRTLDSIPVWALVKAQWRAFSTSDAILGQVNNPYGERSIPISDGTDMVDVDADVYALTALQSQLPPNATLRHIYEGTLLQDVATGYHRQILSALTKMSVTAPASIATTGTVIVNAERLIIRGWATHWMAGLLGTCILLSLAAIFLVPTMGILPCSPSGLPGLASLLQNSPDLTEKLQYYGAASNKELLSLLQGTSFQAGVGRDSVSSQTSFAITDARSDHGRVQGPSPPPHSSHTHPAIIHPASRASLLIVLTGLIIALELMLRKSVSEQGLGDVGDDTFLHYTWTALPALALGSLAMTMSAMDFRIRCLAPFAMLLRPTSTKTLMVLDFLDMSVPRAMCRAATLRNIGVLATTLAFLISSLFTIFSSSLFQALTVPATGQITLQANMSFELKPESSPLDKTPLVMASMILEGNMTYPSHTYEDLAFPILVSTSLALPNTSRFDTLSARVNVVVPAVRARLQCRFYSMPEIKTNHTRGVKILSQRNPLELQIDAEICGERSESEGFRDDAHVETQPNTTYFGTVSEKDYYSDQYICSDLLYAWGEIDYAAAQSVLYVAAMACNSTLERVDVNTTFVGTGLQIDPTHPPQPLENTAGATTLPANVSLGYFGIAAPPANLGIDTYFGILTSSRWAVPVEYLGDATANDAVADAIKFQHNIIQAQLLRLHMVPANATNATLAAPAPGKDDSQPAYTGEIQDAVARRRVVMDALSTRVLQGLLGVVLALVLVGWVAMMKTTVLAASPTSIAARAALLAGGNLVEMLPADAARRTSGEIAAALGKQTNMAFG</sequence>